<name>A0A2P6RZQ8_ROSCH</name>
<accession>A0A2P6RZQ8</accession>
<dbReference type="GO" id="GO:0046983">
    <property type="term" value="F:protein dimerization activity"/>
    <property type="evidence" value="ECO:0007669"/>
    <property type="project" value="InterPro"/>
</dbReference>
<dbReference type="PANTHER" id="PTHR11697:SF230">
    <property type="entry name" value="ZINC FINGER, MYM DOMAIN CONTAINING 1"/>
    <property type="match status" value="1"/>
</dbReference>
<feature type="domain" description="HAT C-terminal dimerisation" evidence="1">
    <location>
        <begin position="474"/>
        <end position="531"/>
    </location>
</feature>
<protein>
    <submittedName>
        <fullName evidence="3">Putative HAT dimerization domain, ribonuclease H-like domain-containing protein</fullName>
    </submittedName>
</protein>
<dbReference type="InterPro" id="IPR008906">
    <property type="entry name" value="HATC_C_dom"/>
</dbReference>
<dbReference type="Gramene" id="PRQ51924">
    <property type="protein sequence ID" value="PRQ51924"/>
    <property type="gene ID" value="RchiOBHm_Chr2g0149851"/>
</dbReference>
<comment type="caution">
    <text evidence="3">The sequence shown here is derived from an EMBL/GenBank/DDBJ whole genome shotgun (WGS) entry which is preliminary data.</text>
</comment>
<dbReference type="STRING" id="74649.A0A2P6RZQ8"/>
<dbReference type="Pfam" id="PF14291">
    <property type="entry name" value="DUF4371"/>
    <property type="match status" value="1"/>
</dbReference>
<dbReference type="SUPFAM" id="SSF53098">
    <property type="entry name" value="Ribonuclease H-like"/>
    <property type="match status" value="1"/>
</dbReference>
<dbReference type="EMBL" id="PDCK01000040">
    <property type="protein sequence ID" value="PRQ51924.1"/>
    <property type="molecule type" value="Genomic_DNA"/>
</dbReference>
<proteinExistence type="predicted"/>
<reference evidence="3 4" key="1">
    <citation type="journal article" date="2018" name="Nat. Genet.">
        <title>The Rosa genome provides new insights in the design of modern roses.</title>
        <authorList>
            <person name="Bendahmane M."/>
        </authorList>
    </citation>
    <scope>NUCLEOTIDE SEQUENCE [LARGE SCALE GENOMIC DNA]</scope>
    <source>
        <strain evidence="4">cv. Old Blush</strain>
    </source>
</reference>
<evidence type="ECO:0000313" key="3">
    <source>
        <dbReference type="EMBL" id="PRQ51924.1"/>
    </source>
</evidence>
<evidence type="ECO:0000259" key="2">
    <source>
        <dbReference type="Pfam" id="PF14291"/>
    </source>
</evidence>
<dbReference type="InterPro" id="IPR055298">
    <property type="entry name" value="AtLOH3-like"/>
</dbReference>
<evidence type="ECO:0000313" key="4">
    <source>
        <dbReference type="Proteomes" id="UP000238479"/>
    </source>
</evidence>
<keyword evidence="4" id="KW-1185">Reference proteome</keyword>
<gene>
    <name evidence="3" type="ORF">RchiOBHm_Chr2g0149851</name>
</gene>
<dbReference type="Proteomes" id="UP000238479">
    <property type="component" value="Chromosome 2"/>
</dbReference>
<sequence>MLFVFSQFRDVLLEVTTESQNQAIQKEILQVIASKVRKKIREDVGDSKFCIIVDEARDESKREQMALVLRFVDGEGFIQERFFDLSHVKDTGAATLKNEICVILSRHSLDVQNIRGQGYDGASNMRGEWKGLQALFLNDCPYTYYVHCFAHRLQLALVAASREVIPVHNFFSHLSFVINVVVSSCKCHDELQDAQIEEIAHLLSIDELESGKGANQIGTLKRPSDTRWSSYFLSLCSLVRLFGPTIAVLEKIEKESSNYCQLGDANAACKMVTSFEFIFILHLMKEIMGITNGLCQALQQKNQDILNAMHLVSDTKALIQKFREDGWENFLGKVISFSNKYEIDIPDLNAPYFEGRSRRRKRDVTLEHHFHVDIFVAAIDVQLQELNCRFGESAMELLTLGSALEPKNAYKSFNIETICLLVEKYYPLDFTEQEKINLRFQLRSFEIDVHSHPELQSLSSIPQLCRRLVETERVSRYYLIDRLIRFILTLPVSTATSERAFSAMKIIKTRLRNKMEDDFLADNLAVYIEREIAKSFNSDSILDGFSSIKERRVLFK</sequence>
<dbReference type="Pfam" id="PF05699">
    <property type="entry name" value="Dimer_Tnp_hAT"/>
    <property type="match status" value="1"/>
</dbReference>
<evidence type="ECO:0000259" key="1">
    <source>
        <dbReference type="Pfam" id="PF05699"/>
    </source>
</evidence>
<organism evidence="3 4">
    <name type="scientific">Rosa chinensis</name>
    <name type="common">China rose</name>
    <dbReference type="NCBI Taxonomy" id="74649"/>
    <lineage>
        <taxon>Eukaryota</taxon>
        <taxon>Viridiplantae</taxon>
        <taxon>Streptophyta</taxon>
        <taxon>Embryophyta</taxon>
        <taxon>Tracheophyta</taxon>
        <taxon>Spermatophyta</taxon>
        <taxon>Magnoliopsida</taxon>
        <taxon>eudicotyledons</taxon>
        <taxon>Gunneridae</taxon>
        <taxon>Pentapetalae</taxon>
        <taxon>rosids</taxon>
        <taxon>fabids</taxon>
        <taxon>Rosales</taxon>
        <taxon>Rosaceae</taxon>
        <taxon>Rosoideae</taxon>
        <taxon>Rosoideae incertae sedis</taxon>
        <taxon>Rosa</taxon>
    </lineage>
</organism>
<dbReference type="OMA" id="SHHESAG"/>
<dbReference type="AlphaFoldDB" id="A0A2P6RZQ8"/>
<dbReference type="InterPro" id="IPR025398">
    <property type="entry name" value="DUF4371"/>
</dbReference>
<feature type="domain" description="DUF4371" evidence="2">
    <location>
        <begin position="21"/>
        <end position="131"/>
    </location>
</feature>
<dbReference type="PANTHER" id="PTHR11697">
    <property type="entry name" value="GENERAL TRANSCRIPTION FACTOR 2-RELATED ZINC FINGER PROTEIN"/>
    <property type="match status" value="1"/>
</dbReference>
<dbReference type="InterPro" id="IPR012337">
    <property type="entry name" value="RNaseH-like_sf"/>
</dbReference>